<evidence type="ECO:0000313" key="1">
    <source>
        <dbReference type="EMBL" id="CTP93514.1"/>
    </source>
</evidence>
<evidence type="ECO:0000313" key="2">
    <source>
        <dbReference type="Proteomes" id="UP000041247"/>
    </source>
</evidence>
<gene>
    <name evidence="1" type="ORF">XTPLMG728_3900</name>
</gene>
<sequence length="230" mass="25190">MVGSKAFTIARTGDYRPNGNALDYVKSLLDSSKKGNALATFSIYLAVLDCKRAYSTDDLNSFNTMKEAGADKNFLKDSERRLGECSSLVGNNEIMQGEWLGTAAQQGSIEAMILYSIDTKSAIGPSETFIKNPDKLIKWKTNAMGFLENAASKGSIDAVVRLADAYEDGILAKEDQTSAYAYYLAAQRAYPNSVSSEKMKRYQNSLRADQQQAATNRANAIYQSCCANQE</sequence>
<reference evidence="1 2" key="1">
    <citation type="submission" date="2015-07" db="EMBL/GenBank/DDBJ databases">
        <authorList>
            <person name="Noorani M."/>
        </authorList>
    </citation>
    <scope>NUCLEOTIDE SEQUENCE [LARGE SCALE GENOMIC DNA]</scope>
    <source>
        <strain evidence="1">LMG728</strain>
    </source>
</reference>
<name>A0A0M1QF71_9XANT</name>
<dbReference type="InterPro" id="IPR011990">
    <property type="entry name" value="TPR-like_helical_dom_sf"/>
</dbReference>
<protein>
    <recommendedName>
        <fullName evidence="3">Sel1 repeat family protein</fullName>
    </recommendedName>
</protein>
<dbReference type="Gene3D" id="1.25.40.10">
    <property type="entry name" value="Tetratricopeptide repeat domain"/>
    <property type="match status" value="1"/>
</dbReference>
<dbReference type="SUPFAM" id="SSF81901">
    <property type="entry name" value="HCP-like"/>
    <property type="match status" value="1"/>
</dbReference>
<evidence type="ECO:0008006" key="3">
    <source>
        <dbReference type="Google" id="ProtNLM"/>
    </source>
</evidence>
<dbReference type="AlphaFoldDB" id="A0A0M1QF71"/>
<accession>A0A0M1QF71</accession>
<organism evidence="1 2">
    <name type="scientific">Xanthomonas graminis pv. poae</name>
    <dbReference type="NCBI Taxonomy" id="227946"/>
    <lineage>
        <taxon>Bacteria</taxon>
        <taxon>Pseudomonadati</taxon>
        <taxon>Pseudomonadota</taxon>
        <taxon>Gammaproteobacteria</taxon>
        <taxon>Lysobacterales</taxon>
        <taxon>Lysobacteraceae</taxon>
        <taxon>Xanthomonas</taxon>
        <taxon>Xanthomonas translucens group</taxon>
        <taxon>Xanthomonas graminis</taxon>
    </lineage>
</organism>
<dbReference type="EMBL" id="CXOK01000187">
    <property type="protein sequence ID" value="CTP93514.1"/>
    <property type="molecule type" value="Genomic_DNA"/>
</dbReference>
<proteinExistence type="predicted"/>
<dbReference type="Proteomes" id="UP000041247">
    <property type="component" value="Unassembled WGS sequence"/>
</dbReference>